<dbReference type="EMBL" id="UXSR01000918">
    <property type="protein sequence ID" value="VDD77667.1"/>
    <property type="molecule type" value="Genomic_DNA"/>
</dbReference>
<gene>
    <name evidence="2" type="ORF">MCOS_LOCUS3670</name>
</gene>
<evidence type="ECO:0000256" key="1">
    <source>
        <dbReference type="SAM" id="MobiDB-lite"/>
    </source>
</evidence>
<accession>A0A0R3U9S1</accession>
<feature type="region of interest" description="Disordered" evidence="1">
    <location>
        <begin position="58"/>
        <end position="94"/>
    </location>
</feature>
<evidence type="ECO:0000313" key="3">
    <source>
        <dbReference type="Proteomes" id="UP000267029"/>
    </source>
</evidence>
<dbReference type="Proteomes" id="UP000267029">
    <property type="component" value="Unassembled WGS sequence"/>
</dbReference>
<feature type="compositionally biased region" description="Polar residues" evidence="1">
    <location>
        <begin position="219"/>
        <end position="228"/>
    </location>
</feature>
<feature type="compositionally biased region" description="Polar residues" evidence="1">
    <location>
        <begin position="157"/>
        <end position="172"/>
    </location>
</feature>
<protein>
    <submittedName>
        <fullName evidence="2">Uncharacterized protein</fullName>
    </submittedName>
</protein>
<keyword evidence="3" id="KW-1185">Reference proteome</keyword>
<evidence type="ECO:0000313" key="2">
    <source>
        <dbReference type="EMBL" id="VDD77667.1"/>
    </source>
</evidence>
<organism evidence="2 3">
    <name type="scientific">Mesocestoides corti</name>
    <name type="common">Flatworm</name>
    <dbReference type="NCBI Taxonomy" id="53468"/>
    <lineage>
        <taxon>Eukaryota</taxon>
        <taxon>Metazoa</taxon>
        <taxon>Spiralia</taxon>
        <taxon>Lophotrochozoa</taxon>
        <taxon>Platyhelminthes</taxon>
        <taxon>Cestoda</taxon>
        <taxon>Eucestoda</taxon>
        <taxon>Cyclophyllidea</taxon>
        <taxon>Mesocestoididae</taxon>
        <taxon>Mesocestoides</taxon>
    </lineage>
</organism>
<sequence length="258" mass="26967">MPQSEGLISREIASQVLESWRQAPDGREATMEDVSQSGPLCSINEFVTVLKNVQKTRGDHSQAGAISSSSYAASRPLPTTTTTTGVQSPSPADLSINPKKLQSVSEVLLTGASGIVGAERIDLSSANVRPSATAQRVTQIVKPTSVAASNVVSSDSTQGRNLRDQTTISGDPSTADKPHSDASSKPSQAVVRKALAFEIELSPPHSRKAPPAYFGKKSSPCNPASGGSNVLFIPIEKRLPASVAKANKTNASNDHPKS</sequence>
<proteinExistence type="predicted"/>
<reference evidence="2 3" key="1">
    <citation type="submission" date="2018-10" db="EMBL/GenBank/DDBJ databases">
        <authorList>
            <consortium name="Pathogen Informatics"/>
        </authorList>
    </citation>
    <scope>NUCLEOTIDE SEQUENCE [LARGE SCALE GENOMIC DNA]</scope>
</reference>
<dbReference type="AlphaFoldDB" id="A0A0R3U9S1"/>
<feature type="compositionally biased region" description="Low complexity" evidence="1">
    <location>
        <begin position="61"/>
        <end position="84"/>
    </location>
</feature>
<name>A0A0R3U9S1_MESCO</name>
<feature type="region of interest" description="Disordered" evidence="1">
    <location>
        <begin position="149"/>
        <end position="228"/>
    </location>
</feature>